<protein>
    <submittedName>
        <fullName evidence="2">Uncharacterized protein</fullName>
    </submittedName>
</protein>
<evidence type="ECO:0000313" key="2">
    <source>
        <dbReference type="EMBL" id="CAD7262758.1"/>
    </source>
</evidence>
<dbReference type="AlphaFoldDB" id="A0A7R9G237"/>
<proteinExistence type="predicted"/>
<sequence>MFGHDLDSKALQSLEREMQRLFALGYRWSHIYTQCVLQAMLESFRYQLTLDEIISILDDDENILEAKVFMGPPEKPLLSDEDSEDEILSTQTSII</sequence>
<organism evidence="2">
    <name type="scientific">Timema shepardi</name>
    <name type="common">Walking stick</name>
    <dbReference type="NCBI Taxonomy" id="629360"/>
    <lineage>
        <taxon>Eukaryota</taxon>
        <taxon>Metazoa</taxon>
        <taxon>Ecdysozoa</taxon>
        <taxon>Arthropoda</taxon>
        <taxon>Hexapoda</taxon>
        <taxon>Insecta</taxon>
        <taxon>Pterygota</taxon>
        <taxon>Neoptera</taxon>
        <taxon>Polyneoptera</taxon>
        <taxon>Phasmatodea</taxon>
        <taxon>Timematodea</taxon>
        <taxon>Timematoidea</taxon>
        <taxon>Timematidae</taxon>
        <taxon>Timema</taxon>
    </lineage>
</organism>
<gene>
    <name evidence="2" type="ORF">TSIB3V08_LOCUS6854</name>
</gene>
<accession>A0A7R9G237</accession>
<dbReference type="EMBL" id="OC003063">
    <property type="protein sequence ID" value="CAD7262758.1"/>
    <property type="molecule type" value="Genomic_DNA"/>
</dbReference>
<reference evidence="2" key="1">
    <citation type="submission" date="2020-11" db="EMBL/GenBank/DDBJ databases">
        <authorList>
            <person name="Tran Van P."/>
        </authorList>
    </citation>
    <scope>NUCLEOTIDE SEQUENCE</scope>
</reference>
<feature type="region of interest" description="Disordered" evidence="1">
    <location>
        <begin position="74"/>
        <end position="95"/>
    </location>
</feature>
<evidence type="ECO:0000256" key="1">
    <source>
        <dbReference type="SAM" id="MobiDB-lite"/>
    </source>
</evidence>
<name>A0A7R9G237_TIMSH</name>